<organism evidence="2 3">
    <name type="scientific">Nonomuraea maritima</name>
    <dbReference type="NCBI Taxonomy" id="683260"/>
    <lineage>
        <taxon>Bacteria</taxon>
        <taxon>Bacillati</taxon>
        <taxon>Actinomycetota</taxon>
        <taxon>Actinomycetes</taxon>
        <taxon>Streptosporangiales</taxon>
        <taxon>Streptosporangiaceae</taxon>
        <taxon>Nonomuraea</taxon>
    </lineage>
</organism>
<accession>A0A1G9S7L6</accession>
<dbReference type="AlphaFoldDB" id="A0A1G9S7L6"/>
<dbReference type="RefSeq" id="WP_090774100.1">
    <property type="nucleotide sequence ID" value="NZ_FNFB01000053.1"/>
</dbReference>
<protein>
    <submittedName>
        <fullName evidence="2">Uncharacterized protein</fullName>
    </submittedName>
</protein>
<keyword evidence="3" id="KW-1185">Reference proteome</keyword>
<gene>
    <name evidence="2" type="ORF">SAMN05421874_15311</name>
</gene>
<dbReference type="EMBL" id="FNFB01000053">
    <property type="protein sequence ID" value="SDM31459.1"/>
    <property type="molecule type" value="Genomic_DNA"/>
</dbReference>
<proteinExistence type="predicted"/>
<keyword evidence="1" id="KW-1133">Transmembrane helix</keyword>
<feature type="transmembrane region" description="Helical" evidence="1">
    <location>
        <begin position="99"/>
        <end position="119"/>
    </location>
</feature>
<evidence type="ECO:0000256" key="1">
    <source>
        <dbReference type="SAM" id="Phobius"/>
    </source>
</evidence>
<evidence type="ECO:0000313" key="2">
    <source>
        <dbReference type="EMBL" id="SDM31459.1"/>
    </source>
</evidence>
<name>A0A1G9S7L6_9ACTN</name>
<keyword evidence="1" id="KW-0472">Membrane</keyword>
<reference evidence="2 3" key="1">
    <citation type="submission" date="2016-10" db="EMBL/GenBank/DDBJ databases">
        <authorList>
            <person name="de Groot N.N."/>
        </authorList>
    </citation>
    <scope>NUCLEOTIDE SEQUENCE [LARGE SCALE GENOMIC DNA]</scope>
    <source>
        <strain evidence="2 3">CGMCC 4.5681</strain>
    </source>
</reference>
<sequence>MSERYTNVARDGARVGAQIGKSVGDVTIESTRLKDDDLSGLLAELRMAMRGSVVSGELAADVHNEAEAELSEVDSYLEHDDKEGDEERRRRMVLALKKVRGLLADVAGLASIAGAILAAGQGLN</sequence>
<dbReference type="Proteomes" id="UP000198683">
    <property type="component" value="Unassembled WGS sequence"/>
</dbReference>
<evidence type="ECO:0000313" key="3">
    <source>
        <dbReference type="Proteomes" id="UP000198683"/>
    </source>
</evidence>
<keyword evidence="1" id="KW-0812">Transmembrane</keyword>